<protein>
    <submittedName>
        <fullName evidence="2">Uncharacterized protein</fullName>
    </submittedName>
</protein>
<name>G2R2S4_THETT</name>
<gene>
    <name evidence="2" type="ORF">THITE_2111559</name>
</gene>
<dbReference type="RefSeq" id="XP_003651371.1">
    <property type="nucleotide sequence ID" value="XM_003651323.1"/>
</dbReference>
<evidence type="ECO:0000256" key="1">
    <source>
        <dbReference type="SAM" id="MobiDB-lite"/>
    </source>
</evidence>
<proteinExistence type="predicted"/>
<feature type="region of interest" description="Disordered" evidence="1">
    <location>
        <begin position="15"/>
        <end position="101"/>
    </location>
</feature>
<sequence>MAPLHLAGFNIRQADASRRGQSQRTCIAREESGPSGSAVEFQRAKQGVRHSTRCPAAIPPRLQLPNPSFPKPHHGRRDFTRPLLTGSSSPNHFVKSERGDG</sequence>
<reference evidence="2 3" key="1">
    <citation type="journal article" date="2011" name="Nat. Biotechnol.">
        <title>Comparative genomic analysis of the thermophilic biomass-degrading fungi Myceliophthora thermophila and Thielavia terrestris.</title>
        <authorList>
            <person name="Berka R.M."/>
            <person name="Grigoriev I.V."/>
            <person name="Otillar R."/>
            <person name="Salamov A."/>
            <person name="Grimwood J."/>
            <person name="Reid I."/>
            <person name="Ishmael N."/>
            <person name="John T."/>
            <person name="Darmond C."/>
            <person name="Moisan M.-C."/>
            <person name="Henrissat B."/>
            <person name="Coutinho P.M."/>
            <person name="Lombard V."/>
            <person name="Natvig D.O."/>
            <person name="Lindquist E."/>
            <person name="Schmutz J."/>
            <person name="Lucas S."/>
            <person name="Harris P."/>
            <person name="Powlowski J."/>
            <person name="Bellemare A."/>
            <person name="Taylor D."/>
            <person name="Butler G."/>
            <person name="de Vries R.P."/>
            <person name="Allijn I.E."/>
            <person name="van den Brink J."/>
            <person name="Ushinsky S."/>
            <person name="Storms R."/>
            <person name="Powell A.J."/>
            <person name="Paulsen I.T."/>
            <person name="Elbourne L.D.H."/>
            <person name="Baker S.E."/>
            <person name="Magnuson J."/>
            <person name="LaBoissiere S."/>
            <person name="Clutterbuck A.J."/>
            <person name="Martinez D."/>
            <person name="Wogulis M."/>
            <person name="de Leon A.L."/>
            <person name="Rey M.W."/>
            <person name="Tsang A."/>
        </authorList>
    </citation>
    <scope>NUCLEOTIDE SEQUENCE [LARGE SCALE GENOMIC DNA]</scope>
    <source>
        <strain evidence="3">ATCC 38088 / NRRL 8126</strain>
    </source>
</reference>
<evidence type="ECO:0000313" key="3">
    <source>
        <dbReference type="Proteomes" id="UP000008181"/>
    </source>
</evidence>
<accession>G2R2S4</accession>
<evidence type="ECO:0000313" key="2">
    <source>
        <dbReference type="EMBL" id="AEO65035.1"/>
    </source>
</evidence>
<dbReference type="KEGG" id="ttt:THITE_2111559"/>
<dbReference type="HOGENOM" id="CLU_2293628_0_0_1"/>
<dbReference type="EMBL" id="CP003010">
    <property type="protein sequence ID" value="AEO65035.1"/>
    <property type="molecule type" value="Genomic_DNA"/>
</dbReference>
<dbReference type="Proteomes" id="UP000008181">
    <property type="component" value="Chromosome 2"/>
</dbReference>
<organism evidence="2 3">
    <name type="scientific">Thermothielavioides terrestris (strain ATCC 38088 / NRRL 8126)</name>
    <name type="common">Thielavia terrestris</name>
    <dbReference type="NCBI Taxonomy" id="578455"/>
    <lineage>
        <taxon>Eukaryota</taxon>
        <taxon>Fungi</taxon>
        <taxon>Dikarya</taxon>
        <taxon>Ascomycota</taxon>
        <taxon>Pezizomycotina</taxon>
        <taxon>Sordariomycetes</taxon>
        <taxon>Sordariomycetidae</taxon>
        <taxon>Sordariales</taxon>
        <taxon>Chaetomiaceae</taxon>
        <taxon>Thermothielavioides</taxon>
        <taxon>Thermothielavioides terrestris</taxon>
    </lineage>
</organism>
<keyword evidence="3" id="KW-1185">Reference proteome</keyword>
<dbReference type="AlphaFoldDB" id="G2R2S4"/>
<dbReference type="GeneID" id="11520646"/>